<dbReference type="Gene3D" id="1.10.357.10">
    <property type="entry name" value="Tetracycline Repressor, domain 2"/>
    <property type="match status" value="1"/>
</dbReference>
<dbReference type="InterPro" id="IPR023772">
    <property type="entry name" value="DNA-bd_HTH_TetR-type_CS"/>
</dbReference>
<evidence type="ECO:0000313" key="4">
    <source>
        <dbReference type="EMBL" id="MBP1906931.1"/>
    </source>
</evidence>
<evidence type="ECO:0000256" key="2">
    <source>
        <dbReference type="PROSITE-ProRule" id="PRU00335"/>
    </source>
</evidence>
<dbReference type="EMBL" id="JAGGKG010000020">
    <property type="protein sequence ID" value="MBP1906931.1"/>
    <property type="molecule type" value="Genomic_DNA"/>
</dbReference>
<dbReference type="Proteomes" id="UP001519272">
    <property type="component" value="Unassembled WGS sequence"/>
</dbReference>
<keyword evidence="1 2" id="KW-0238">DNA-binding</keyword>
<dbReference type="PRINTS" id="PR00455">
    <property type="entry name" value="HTHTETR"/>
</dbReference>
<keyword evidence="4" id="KW-0131">Cell cycle</keyword>
<sequence length="299" mass="34176">MISKSGDKKSLILRTAMQLFSSKGVALTSMQEIAKACGVSKGSLYLHFKSKEELEKSIHMYCFDMLKNQLRLVEQEQGLNPRQRFTRYIEVILELVLELKDLIVNYSREIMANGKSPSGEILMHQEQLKQLTGYFIDHLIKMYGEKVSPYTLDLLTIIYGLLFTYINLFLDAEVKIGTKQMAEFATDILDISANGAVDKQIKPLISSQMIHEWFNSSSSKLSSKRHPLLILKDIKHVLKQGTIDNEVQQAIESVAILELELQQLKPRRAIISGMLANISQFPETHTYIQELQQLLDSYF</sequence>
<dbReference type="GO" id="GO:0051301">
    <property type="term" value="P:cell division"/>
    <property type="evidence" value="ECO:0007669"/>
    <property type="project" value="UniProtKB-KW"/>
</dbReference>
<gene>
    <name evidence="4" type="ORF">J2Z32_003596</name>
</gene>
<comment type="caution">
    <text evidence="4">The sequence shown here is derived from an EMBL/GenBank/DDBJ whole genome shotgun (WGS) entry which is preliminary data.</text>
</comment>
<dbReference type="PANTHER" id="PTHR43479">
    <property type="entry name" value="ACREF/ENVCD OPERON REPRESSOR-RELATED"/>
    <property type="match status" value="1"/>
</dbReference>
<reference evidence="4 5" key="1">
    <citation type="submission" date="2021-03" db="EMBL/GenBank/DDBJ databases">
        <title>Genomic Encyclopedia of Type Strains, Phase IV (KMG-IV): sequencing the most valuable type-strain genomes for metagenomic binning, comparative biology and taxonomic classification.</title>
        <authorList>
            <person name="Goeker M."/>
        </authorList>
    </citation>
    <scope>NUCLEOTIDE SEQUENCE [LARGE SCALE GENOMIC DNA]</scope>
    <source>
        <strain evidence="4 5">DSM 14349</strain>
    </source>
</reference>
<feature type="DNA-binding region" description="H-T-H motif" evidence="2">
    <location>
        <begin position="29"/>
        <end position="48"/>
    </location>
</feature>
<proteinExistence type="predicted"/>
<dbReference type="InterPro" id="IPR001647">
    <property type="entry name" value="HTH_TetR"/>
</dbReference>
<evidence type="ECO:0000313" key="5">
    <source>
        <dbReference type="Proteomes" id="UP001519272"/>
    </source>
</evidence>
<dbReference type="SUPFAM" id="SSF46689">
    <property type="entry name" value="Homeodomain-like"/>
    <property type="match status" value="1"/>
</dbReference>
<organism evidence="4 5">
    <name type="scientific">Paenibacillus turicensis</name>
    <dbReference type="NCBI Taxonomy" id="160487"/>
    <lineage>
        <taxon>Bacteria</taxon>
        <taxon>Bacillati</taxon>
        <taxon>Bacillota</taxon>
        <taxon>Bacilli</taxon>
        <taxon>Bacillales</taxon>
        <taxon>Paenibacillaceae</taxon>
        <taxon>Paenibacillus</taxon>
    </lineage>
</organism>
<feature type="domain" description="HTH tetR-type" evidence="3">
    <location>
        <begin position="6"/>
        <end position="66"/>
    </location>
</feature>
<dbReference type="PROSITE" id="PS01081">
    <property type="entry name" value="HTH_TETR_1"/>
    <property type="match status" value="1"/>
</dbReference>
<protein>
    <submittedName>
        <fullName evidence="4">AcrR family transcriptional regulator/FtsZ-binding cell division protein ZapB</fullName>
    </submittedName>
</protein>
<dbReference type="PROSITE" id="PS50977">
    <property type="entry name" value="HTH_TETR_2"/>
    <property type="match status" value="1"/>
</dbReference>
<accession>A0ABS4FWG7</accession>
<keyword evidence="4" id="KW-0132">Cell division</keyword>
<evidence type="ECO:0000256" key="1">
    <source>
        <dbReference type="ARBA" id="ARBA00023125"/>
    </source>
</evidence>
<dbReference type="RefSeq" id="WP_210090522.1">
    <property type="nucleotide sequence ID" value="NZ_JAGGKG010000020.1"/>
</dbReference>
<dbReference type="Pfam" id="PF00440">
    <property type="entry name" value="TetR_N"/>
    <property type="match status" value="1"/>
</dbReference>
<dbReference type="PANTHER" id="PTHR43479:SF22">
    <property type="entry name" value="TRANSCRIPTIONAL REGULATOR, TETR FAMILY"/>
    <property type="match status" value="1"/>
</dbReference>
<evidence type="ECO:0000259" key="3">
    <source>
        <dbReference type="PROSITE" id="PS50977"/>
    </source>
</evidence>
<keyword evidence="5" id="KW-1185">Reference proteome</keyword>
<dbReference type="InterPro" id="IPR009057">
    <property type="entry name" value="Homeodomain-like_sf"/>
</dbReference>
<dbReference type="InterPro" id="IPR050624">
    <property type="entry name" value="HTH-type_Tx_Regulator"/>
</dbReference>
<name>A0ABS4FWG7_9BACL</name>